<feature type="DNA-binding region" description="H-T-H motif" evidence="2">
    <location>
        <begin position="43"/>
        <end position="62"/>
    </location>
</feature>
<dbReference type="Gene3D" id="1.10.357.10">
    <property type="entry name" value="Tetracycline Repressor, domain 2"/>
    <property type="match status" value="1"/>
</dbReference>
<dbReference type="PANTHER" id="PTHR30055">
    <property type="entry name" value="HTH-TYPE TRANSCRIPTIONAL REGULATOR RUTR"/>
    <property type="match status" value="1"/>
</dbReference>
<dbReference type="InterPro" id="IPR050109">
    <property type="entry name" value="HTH-type_TetR-like_transc_reg"/>
</dbReference>
<dbReference type="InterPro" id="IPR013573">
    <property type="entry name" value="Tscrpt_reg_YcdC_C"/>
</dbReference>
<accession>A0A2S2CYK4</accession>
<dbReference type="Pfam" id="PF00440">
    <property type="entry name" value="TetR_N"/>
    <property type="match status" value="1"/>
</dbReference>
<dbReference type="PANTHER" id="PTHR30055:SF196">
    <property type="entry name" value="HTH-TYPE TRANSCRIPTIONAL REGULATOR RUTR"/>
    <property type="match status" value="1"/>
</dbReference>
<dbReference type="RefSeq" id="WP_109332847.1">
    <property type="nucleotide sequence ID" value="NZ_CP029357.1"/>
</dbReference>
<dbReference type="SUPFAM" id="SSF48498">
    <property type="entry name" value="Tetracyclin repressor-like, C-terminal domain"/>
    <property type="match status" value="1"/>
</dbReference>
<dbReference type="GO" id="GO:0000976">
    <property type="term" value="F:transcription cis-regulatory region binding"/>
    <property type="evidence" value="ECO:0007669"/>
    <property type="project" value="TreeGrafter"/>
</dbReference>
<dbReference type="InterPro" id="IPR036271">
    <property type="entry name" value="Tet_transcr_reg_TetR-rel_C_sf"/>
</dbReference>
<dbReference type="KEGG" id="azz:DEW08_26140"/>
<geneLocation type="plasmid" evidence="5 6">
    <name>unnamed2</name>
</geneLocation>
<protein>
    <submittedName>
        <fullName evidence="5">TetR family transcriptional regulator</fullName>
    </submittedName>
</protein>
<keyword evidence="5" id="KW-0614">Plasmid</keyword>
<evidence type="ECO:0000313" key="6">
    <source>
        <dbReference type="Proteomes" id="UP000245629"/>
    </source>
</evidence>
<dbReference type="GO" id="GO:0045892">
    <property type="term" value="P:negative regulation of DNA-templated transcription"/>
    <property type="evidence" value="ECO:0007669"/>
    <property type="project" value="InterPro"/>
</dbReference>
<dbReference type="AlphaFoldDB" id="A0A2S2CYK4"/>
<sequence>MATTENTDLQDTAPQGRIRRENRERILKAAELVFAEAGRAGATMADIAERAGLPKANLHYYFGTKEDLYRAVLDNILRLWLAPIDSLRPDADPAAALTAYVAAKMEASRSRPAASKVFANEILHGAAQVQEFLAKDLRRLVDAKAAVIDGWIAAGRMAPLDARQFLFMIWAVTQHYADFNVQVAALLGRKKLTRSDFDRITREVVRMVLRAAGLPEPPPHP</sequence>
<evidence type="ECO:0000256" key="3">
    <source>
        <dbReference type="SAM" id="MobiDB-lite"/>
    </source>
</evidence>
<feature type="domain" description="HTH tetR-type" evidence="4">
    <location>
        <begin position="20"/>
        <end position="80"/>
    </location>
</feature>
<name>A0A2S2CYK4_9PROT</name>
<dbReference type="Pfam" id="PF08362">
    <property type="entry name" value="TetR_C_3"/>
    <property type="match status" value="1"/>
</dbReference>
<dbReference type="InterPro" id="IPR009057">
    <property type="entry name" value="Homeodomain-like_sf"/>
</dbReference>
<evidence type="ECO:0000313" key="5">
    <source>
        <dbReference type="EMBL" id="AWK89505.1"/>
    </source>
</evidence>
<reference evidence="6" key="1">
    <citation type="submission" date="2018-05" db="EMBL/GenBank/DDBJ databases">
        <title>Azospirillum thermophila sp. nov., a novel isolated from hot spring.</title>
        <authorList>
            <person name="Zhao Z."/>
        </authorList>
    </citation>
    <scope>NUCLEOTIDE SEQUENCE [LARGE SCALE GENOMIC DNA]</scope>
    <source>
        <strain evidence="6">CFH 70021</strain>
        <plasmid evidence="6">unnamed2</plasmid>
    </source>
</reference>
<dbReference type="Gene3D" id="1.10.10.60">
    <property type="entry name" value="Homeodomain-like"/>
    <property type="match status" value="1"/>
</dbReference>
<dbReference type="PROSITE" id="PS50977">
    <property type="entry name" value="HTH_TETR_2"/>
    <property type="match status" value="1"/>
</dbReference>
<dbReference type="InterPro" id="IPR001647">
    <property type="entry name" value="HTH_TetR"/>
</dbReference>
<organism evidence="5 6">
    <name type="scientific">Azospirillum thermophilum</name>
    <dbReference type="NCBI Taxonomy" id="2202148"/>
    <lineage>
        <taxon>Bacteria</taxon>
        <taxon>Pseudomonadati</taxon>
        <taxon>Pseudomonadota</taxon>
        <taxon>Alphaproteobacteria</taxon>
        <taxon>Rhodospirillales</taxon>
        <taxon>Azospirillaceae</taxon>
        <taxon>Azospirillum</taxon>
    </lineage>
</organism>
<gene>
    <name evidence="5" type="ORF">DEW08_26140</name>
</gene>
<evidence type="ECO:0000259" key="4">
    <source>
        <dbReference type="PROSITE" id="PS50977"/>
    </source>
</evidence>
<keyword evidence="6" id="KW-1185">Reference proteome</keyword>
<dbReference type="OrthoDB" id="2356263at2"/>
<feature type="compositionally biased region" description="Polar residues" evidence="3">
    <location>
        <begin position="1"/>
        <end position="13"/>
    </location>
</feature>
<dbReference type="GO" id="GO:0003700">
    <property type="term" value="F:DNA-binding transcription factor activity"/>
    <property type="evidence" value="ECO:0007669"/>
    <property type="project" value="TreeGrafter"/>
</dbReference>
<evidence type="ECO:0000256" key="1">
    <source>
        <dbReference type="ARBA" id="ARBA00023125"/>
    </source>
</evidence>
<evidence type="ECO:0000256" key="2">
    <source>
        <dbReference type="PROSITE-ProRule" id="PRU00335"/>
    </source>
</evidence>
<dbReference type="PRINTS" id="PR00455">
    <property type="entry name" value="HTHTETR"/>
</dbReference>
<keyword evidence="1 2" id="KW-0238">DNA-binding</keyword>
<dbReference type="SUPFAM" id="SSF46689">
    <property type="entry name" value="Homeodomain-like"/>
    <property type="match status" value="1"/>
</dbReference>
<dbReference type="EMBL" id="CP029357">
    <property type="protein sequence ID" value="AWK89505.1"/>
    <property type="molecule type" value="Genomic_DNA"/>
</dbReference>
<dbReference type="Proteomes" id="UP000245629">
    <property type="component" value="Plasmid unnamed2"/>
</dbReference>
<proteinExistence type="predicted"/>
<feature type="region of interest" description="Disordered" evidence="3">
    <location>
        <begin position="1"/>
        <end position="21"/>
    </location>
</feature>